<sequence length="342" mass="38581">MSQRGFRGTIRDFPGADPLKDVEVLRKAMKGFGEYMDRDLSHRASCRKLFAAAAVNDGFELFQACFHFQDLIKDLHSELSGDFRKLVMATLKSPAEFDAYELNSAIKGAGTDEACLIEILSSRSNAEIKEINRIYKQEYKKSLEDAISGDTSGHFRRLLISLAQGNRDEREAVDISLAKQDAQSLYAAGENKLGTDESKFNAILCARSKPHLRAVFLQYQQMCGRDIEKSIGREMSGDLESGMLAVVKCIKNTPAYFAERLYKAMKGAGTKDKTLIRIMVSRSEVDMLDIRQEYVKNYGKSLYTDISVSIFVIYCISNKQPSSWMDDLKPTSTRDFVRQRSN</sequence>
<keyword evidence="6" id="KW-1185">Reference proteome</keyword>
<dbReference type="PANTHER" id="PTHR10502:SF29">
    <property type="entry name" value="ANNEXIN A11"/>
    <property type="match status" value="1"/>
</dbReference>
<dbReference type="PROSITE" id="PS00223">
    <property type="entry name" value="ANNEXIN_1"/>
    <property type="match status" value="1"/>
</dbReference>
<reference evidence="5" key="2">
    <citation type="submission" date="2025-09" db="UniProtKB">
        <authorList>
            <consortium name="Ensembl"/>
        </authorList>
    </citation>
    <scope>IDENTIFICATION</scope>
</reference>
<dbReference type="InterPro" id="IPR018252">
    <property type="entry name" value="Annexin_repeat_CS"/>
</dbReference>
<dbReference type="InterPro" id="IPR018502">
    <property type="entry name" value="Annexin_repeat"/>
</dbReference>
<keyword evidence="2 4" id="KW-0677">Repeat</keyword>
<dbReference type="Ensembl" id="ENSDLAT00005022917.2">
    <property type="protein sequence ID" value="ENSDLAP00005021406.2"/>
    <property type="gene ID" value="ENSDLAG00005009497.2"/>
</dbReference>
<gene>
    <name evidence="5" type="primary">anxa11a</name>
</gene>
<dbReference type="GO" id="GO:0005544">
    <property type="term" value="F:calcium-dependent phospholipid binding"/>
    <property type="evidence" value="ECO:0007669"/>
    <property type="project" value="UniProtKB-KW"/>
</dbReference>
<dbReference type="PROSITE" id="PS51897">
    <property type="entry name" value="ANNEXIN_2"/>
    <property type="match status" value="3"/>
</dbReference>
<comment type="domain">
    <text evidence="4">A pair of annexin repeats may form one binding site for calcium and phospholipid.</text>
</comment>
<dbReference type="GeneTree" id="ENSGT00940000156914"/>
<dbReference type="GO" id="GO:0005509">
    <property type="term" value="F:calcium ion binding"/>
    <property type="evidence" value="ECO:0007669"/>
    <property type="project" value="InterPro"/>
</dbReference>
<dbReference type="GO" id="GO:0001786">
    <property type="term" value="F:phosphatidylserine binding"/>
    <property type="evidence" value="ECO:0007669"/>
    <property type="project" value="TreeGrafter"/>
</dbReference>
<proteinExistence type="inferred from homology"/>
<dbReference type="Pfam" id="PF00191">
    <property type="entry name" value="Annexin"/>
    <property type="match status" value="3"/>
</dbReference>
<accession>A0A8C4GNY4</accession>
<dbReference type="GO" id="GO:0005634">
    <property type="term" value="C:nucleus"/>
    <property type="evidence" value="ECO:0007669"/>
    <property type="project" value="TreeGrafter"/>
</dbReference>
<protein>
    <recommendedName>
        <fullName evidence="4">Annexin</fullName>
    </recommendedName>
</protein>
<dbReference type="GO" id="GO:0012506">
    <property type="term" value="C:vesicle membrane"/>
    <property type="evidence" value="ECO:0007669"/>
    <property type="project" value="TreeGrafter"/>
</dbReference>
<comment type="similarity">
    <text evidence="1 4">Belongs to the annexin family.</text>
</comment>
<dbReference type="InterPro" id="IPR001464">
    <property type="entry name" value="Annexin"/>
</dbReference>
<evidence type="ECO:0000256" key="1">
    <source>
        <dbReference type="ARBA" id="ARBA00007831"/>
    </source>
</evidence>
<keyword evidence="3 4" id="KW-0041">Annexin</keyword>
<name>A0A8C4GNY4_DICLA</name>
<evidence type="ECO:0000256" key="3">
    <source>
        <dbReference type="ARBA" id="ARBA00023216"/>
    </source>
</evidence>
<evidence type="ECO:0000313" key="5">
    <source>
        <dbReference type="Ensembl" id="ENSDLAP00005021406.2"/>
    </source>
</evidence>
<dbReference type="Gene3D" id="1.10.220.10">
    <property type="entry name" value="Annexin"/>
    <property type="match status" value="4"/>
</dbReference>
<evidence type="ECO:0000256" key="2">
    <source>
        <dbReference type="ARBA" id="ARBA00022737"/>
    </source>
</evidence>
<reference evidence="5" key="1">
    <citation type="submission" date="2025-08" db="UniProtKB">
        <authorList>
            <consortium name="Ensembl"/>
        </authorList>
    </citation>
    <scope>IDENTIFICATION</scope>
</reference>
<dbReference type="Proteomes" id="UP000694389">
    <property type="component" value="Unassembled WGS sequence"/>
</dbReference>
<dbReference type="PRINTS" id="PR00196">
    <property type="entry name" value="ANNEXIN"/>
</dbReference>
<organism evidence="5 6">
    <name type="scientific">Dicentrarchus labrax</name>
    <name type="common">European seabass</name>
    <name type="synonym">Morone labrax</name>
    <dbReference type="NCBI Taxonomy" id="13489"/>
    <lineage>
        <taxon>Eukaryota</taxon>
        <taxon>Metazoa</taxon>
        <taxon>Chordata</taxon>
        <taxon>Craniata</taxon>
        <taxon>Vertebrata</taxon>
        <taxon>Euteleostomi</taxon>
        <taxon>Actinopterygii</taxon>
        <taxon>Neopterygii</taxon>
        <taxon>Teleostei</taxon>
        <taxon>Neoteleostei</taxon>
        <taxon>Acanthomorphata</taxon>
        <taxon>Eupercaria</taxon>
        <taxon>Moronidae</taxon>
        <taxon>Dicentrarchus</taxon>
    </lineage>
</organism>
<evidence type="ECO:0000256" key="4">
    <source>
        <dbReference type="RuleBase" id="RU003540"/>
    </source>
</evidence>
<dbReference type="GO" id="GO:0032506">
    <property type="term" value="P:cytokinetic process"/>
    <property type="evidence" value="ECO:0007669"/>
    <property type="project" value="TreeGrafter"/>
</dbReference>
<dbReference type="InterPro" id="IPR037104">
    <property type="entry name" value="Annexin_sf"/>
</dbReference>
<dbReference type="GO" id="GO:0005886">
    <property type="term" value="C:plasma membrane"/>
    <property type="evidence" value="ECO:0007669"/>
    <property type="project" value="TreeGrafter"/>
</dbReference>
<dbReference type="SUPFAM" id="SSF47874">
    <property type="entry name" value="Annexin"/>
    <property type="match status" value="1"/>
</dbReference>
<evidence type="ECO:0000313" key="6">
    <source>
        <dbReference type="Proteomes" id="UP000694389"/>
    </source>
</evidence>
<dbReference type="GO" id="GO:0005737">
    <property type="term" value="C:cytoplasm"/>
    <property type="evidence" value="ECO:0007669"/>
    <property type="project" value="TreeGrafter"/>
</dbReference>
<keyword evidence="4" id="KW-0111">Calcium/phospholipid-binding</keyword>
<dbReference type="AlphaFoldDB" id="A0A8C4GNY4"/>
<dbReference type="SMART" id="SM00335">
    <property type="entry name" value="ANX"/>
    <property type="match status" value="3"/>
</dbReference>
<keyword evidence="4" id="KW-0106">Calcium</keyword>
<dbReference type="GO" id="GO:0006909">
    <property type="term" value="P:phagocytosis"/>
    <property type="evidence" value="ECO:0007669"/>
    <property type="project" value="TreeGrafter"/>
</dbReference>
<dbReference type="PANTHER" id="PTHR10502">
    <property type="entry name" value="ANNEXIN"/>
    <property type="match status" value="1"/>
</dbReference>